<evidence type="ECO:0000313" key="3">
    <source>
        <dbReference type="EMBL" id="MCK8625080.1"/>
    </source>
</evidence>
<dbReference type="Gene3D" id="1.25.40.10">
    <property type="entry name" value="Tetratricopeptide repeat domain"/>
    <property type="match status" value="1"/>
</dbReference>
<sequence length="312" mass="34663">MKKWIYSIVSIVVICLIGFFAFGKFGGNKTENKVSTTTSKYDSYIKAGKQHVQDESYTVAKSDFQNALKQKPGDKKADLYLNQTENFDVASQLFNKERYRAAKVEFGKVVDTKNGLSILVQRANDKIKSIEKAQSTIAKFSDIYDKAMNEFKAGNYKSSLATLNEIFKDDAINEKYYKDVLSAANKLKQADKKALNGENNVEVSSPDFESNLTNNSSDNNSSNTNSSNNTNNSSSQNSEAKYKGSNEYTVKKSDKELNGNKISDSDIQSARRSINKAGVYADSMSDQDVRNTIKAANKKGVSVQEYAQTVLK</sequence>
<accession>A0ABT0I2W0</accession>
<keyword evidence="2" id="KW-0472">Membrane</keyword>
<feature type="region of interest" description="Disordered" evidence="1">
    <location>
        <begin position="192"/>
        <end position="269"/>
    </location>
</feature>
<feature type="compositionally biased region" description="Basic and acidic residues" evidence="1">
    <location>
        <begin position="240"/>
        <end position="258"/>
    </location>
</feature>
<reference evidence="3 4" key="1">
    <citation type="submission" date="2021-11" db="EMBL/GenBank/DDBJ databases">
        <title>Comparative genomics of bee honey and flower isolates.</title>
        <authorList>
            <person name="Bechtner J.D."/>
            <person name="Gallus M.K."/>
            <person name="Ehrmann M."/>
        </authorList>
    </citation>
    <scope>NUCLEOTIDE SEQUENCE [LARGE SCALE GENOMIC DNA]</scope>
    <source>
        <strain evidence="3 4">M161</strain>
    </source>
</reference>
<feature type="compositionally biased region" description="Low complexity" evidence="1">
    <location>
        <begin position="210"/>
        <end position="238"/>
    </location>
</feature>
<protein>
    <recommendedName>
        <fullName evidence="5">Lipoprotein</fullName>
    </recommendedName>
</protein>
<feature type="transmembrane region" description="Helical" evidence="2">
    <location>
        <begin position="6"/>
        <end position="23"/>
    </location>
</feature>
<evidence type="ECO:0000313" key="4">
    <source>
        <dbReference type="Proteomes" id="UP001522905"/>
    </source>
</evidence>
<name>A0ABT0I2W0_9LACO</name>
<evidence type="ECO:0000256" key="2">
    <source>
        <dbReference type="SAM" id="Phobius"/>
    </source>
</evidence>
<keyword evidence="2" id="KW-0812">Transmembrane</keyword>
<dbReference type="InterPro" id="IPR011990">
    <property type="entry name" value="TPR-like_helical_dom_sf"/>
</dbReference>
<feature type="compositionally biased region" description="Polar residues" evidence="1">
    <location>
        <begin position="260"/>
        <end position="269"/>
    </location>
</feature>
<dbReference type="Proteomes" id="UP001522905">
    <property type="component" value="Unassembled WGS sequence"/>
</dbReference>
<organism evidence="3 4">
    <name type="scientific">Apilactobacillus xinyiensis</name>
    <dbReference type="NCBI Taxonomy" id="2841032"/>
    <lineage>
        <taxon>Bacteria</taxon>
        <taxon>Bacillati</taxon>
        <taxon>Bacillota</taxon>
        <taxon>Bacilli</taxon>
        <taxon>Lactobacillales</taxon>
        <taxon>Lactobacillaceae</taxon>
        <taxon>Apilactobacillus</taxon>
    </lineage>
</organism>
<keyword evidence="4" id="KW-1185">Reference proteome</keyword>
<evidence type="ECO:0008006" key="5">
    <source>
        <dbReference type="Google" id="ProtNLM"/>
    </source>
</evidence>
<dbReference type="EMBL" id="JAJIAO010000007">
    <property type="protein sequence ID" value="MCK8625080.1"/>
    <property type="molecule type" value="Genomic_DNA"/>
</dbReference>
<evidence type="ECO:0000256" key="1">
    <source>
        <dbReference type="SAM" id="MobiDB-lite"/>
    </source>
</evidence>
<keyword evidence="2" id="KW-1133">Transmembrane helix</keyword>
<proteinExistence type="predicted"/>
<comment type="caution">
    <text evidence="3">The sequence shown here is derived from an EMBL/GenBank/DDBJ whole genome shotgun (WGS) entry which is preliminary data.</text>
</comment>
<gene>
    <name evidence="3" type="ORF">LNP07_06080</name>
</gene>
<dbReference type="RefSeq" id="WP_220728877.1">
    <property type="nucleotide sequence ID" value="NZ_BPLM01000025.1"/>
</dbReference>